<dbReference type="AlphaFoldDB" id="A0A9R0KD92"/>
<dbReference type="GO" id="GO:0016042">
    <property type="term" value="P:lipid catabolic process"/>
    <property type="evidence" value="ECO:0007669"/>
    <property type="project" value="UniProtKB-KW"/>
</dbReference>
<evidence type="ECO:0000256" key="6">
    <source>
        <dbReference type="ARBA" id="ARBA00022963"/>
    </source>
</evidence>
<evidence type="ECO:0000256" key="3">
    <source>
        <dbReference type="ARBA" id="ARBA00022525"/>
    </source>
</evidence>
<feature type="signal peptide" evidence="8">
    <location>
        <begin position="1"/>
        <end position="25"/>
    </location>
</feature>
<gene>
    <name evidence="10" type="primary">LOC110806071</name>
</gene>
<accession>A0A9R0KD92</accession>
<organism evidence="9 10">
    <name type="scientific">Spinacia oleracea</name>
    <name type="common">Spinach</name>
    <dbReference type="NCBI Taxonomy" id="3562"/>
    <lineage>
        <taxon>Eukaryota</taxon>
        <taxon>Viridiplantae</taxon>
        <taxon>Streptophyta</taxon>
        <taxon>Embryophyta</taxon>
        <taxon>Tracheophyta</taxon>
        <taxon>Spermatophyta</taxon>
        <taxon>Magnoliopsida</taxon>
        <taxon>eudicotyledons</taxon>
        <taxon>Gunneridae</taxon>
        <taxon>Pentapetalae</taxon>
        <taxon>Caryophyllales</taxon>
        <taxon>Chenopodiaceae</taxon>
        <taxon>Chenopodioideae</taxon>
        <taxon>Anserineae</taxon>
        <taxon>Spinacia</taxon>
    </lineage>
</organism>
<dbReference type="Gene3D" id="3.40.50.1110">
    <property type="entry name" value="SGNH hydrolase"/>
    <property type="match status" value="1"/>
</dbReference>
<comment type="subcellular location">
    <subcellularLocation>
        <location evidence="1">Secreted</location>
    </subcellularLocation>
</comment>
<evidence type="ECO:0000256" key="8">
    <source>
        <dbReference type="SAM" id="SignalP"/>
    </source>
</evidence>
<keyword evidence="5" id="KW-0378">Hydrolase</keyword>
<dbReference type="Pfam" id="PF00657">
    <property type="entry name" value="Lipase_GDSL"/>
    <property type="match status" value="1"/>
</dbReference>
<dbReference type="Proteomes" id="UP000813463">
    <property type="component" value="Chromosome 1"/>
</dbReference>
<dbReference type="GO" id="GO:0016788">
    <property type="term" value="F:hydrolase activity, acting on ester bonds"/>
    <property type="evidence" value="ECO:0007669"/>
    <property type="project" value="InterPro"/>
</dbReference>
<evidence type="ECO:0000313" key="9">
    <source>
        <dbReference type="Proteomes" id="UP000813463"/>
    </source>
</evidence>
<dbReference type="RefSeq" id="XP_021867400.1">
    <property type="nucleotide sequence ID" value="XM_022011708.2"/>
</dbReference>
<dbReference type="InterPro" id="IPR036514">
    <property type="entry name" value="SGNH_hydro_sf"/>
</dbReference>
<dbReference type="OrthoDB" id="1600564at2759"/>
<feature type="chain" id="PRO_5040127822" evidence="8">
    <location>
        <begin position="26"/>
        <end position="374"/>
    </location>
</feature>
<keyword evidence="7" id="KW-0443">Lipid metabolism</keyword>
<dbReference type="PANTHER" id="PTHR45650">
    <property type="entry name" value="GDSL-LIKE LIPASE/ACYLHYDROLASE-RELATED"/>
    <property type="match status" value="1"/>
</dbReference>
<keyword evidence="9" id="KW-1185">Reference proteome</keyword>
<dbReference type="InterPro" id="IPR001087">
    <property type="entry name" value="GDSL"/>
</dbReference>
<keyword evidence="4 8" id="KW-0732">Signal</keyword>
<protein>
    <submittedName>
        <fullName evidence="10">GDSL esterase/lipase 7-like</fullName>
    </submittedName>
</protein>
<sequence length="374" mass="41863">MLPPTLLHHIILIFLHFLTLLSTNASSPQKIKSTSLAPALFVFGDSLVDNGNNNLLPTIARANYSPYGLDFPTKVLPGRFTNGRTPADFIAEYLELPYPPPYASLYRPNLLTGYNYASGASGILPETGSLFGKCFNLDEQIGMFQSTIESQLGPYFKEQKQLKQHLSKSIYFLSVGNNDYLNNYLHPLYLESKVYDPPHFAHFLIDELSLRLQRLYGLGARKFLVSEVGPIGCIPIFARGVTTNLNHKHGTKCDDGANNILLLFNKQLIEMIKILETTLQDSHFILLQTYSFSYDAIMNPAKYGLSDSSNPCCKTWLNGTSSCIPEEAPCQNPNNHYFWDGYHPTELVYSRLSAQCIHGSSLCVPLNLSHLVQL</sequence>
<keyword evidence="6" id="KW-0442">Lipid degradation</keyword>
<dbReference type="KEGG" id="soe:110806071"/>
<proteinExistence type="inferred from homology"/>
<evidence type="ECO:0000256" key="2">
    <source>
        <dbReference type="ARBA" id="ARBA00008668"/>
    </source>
</evidence>
<dbReference type="GO" id="GO:0005576">
    <property type="term" value="C:extracellular region"/>
    <property type="evidence" value="ECO:0007669"/>
    <property type="project" value="UniProtKB-SubCell"/>
</dbReference>
<evidence type="ECO:0000256" key="4">
    <source>
        <dbReference type="ARBA" id="ARBA00022729"/>
    </source>
</evidence>
<dbReference type="PANTHER" id="PTHR45650:SF14">
    <property type="entry name" value="GDSL ESTERASE_LIPASE 7-LIKE"/>
    <property type="match status" value="1"/>
</dbReference>
<dbReference type="CDD" id="cd01837">
    <property type="entry name" value="SGNH_plant_lipase_like"/>
    <property type="match status" value="1"/>
</dbReference>
<dbReference type="GeneID" id="110806071"/>
<keyword evidence="3" id="KW-0964">Secreted</keyword>
<reference evidence="9" key="1">
    <citation type="journal article" date="2021" name="Nat. Commun.">
        <title>Genomic analyses provide insights into spinach domestication and the genetic basis of agronomic traits.</title>
        <authorList>
            <person name="Cai X."/>
            <person name="Sun X."/>
            <person name="Xu C."/>
            <person name="Sun H."/>
            <person name="Wang X."/>
            <person name="Ge C."/>
            <person name="Zhang Z."/>
            <person name="Wang Q."/>
            <person name="Fei Z."/>
            <person name="Jiao C."/>
            <person name="Wang Q."/>
        </authorList>
    </citation>
    <scope>NUCLEOTIDE SEQUENCE [LARGE SCALE GENOMIC DNA]</scope>
    <source>
        <strain evidence="9">cv. Varoflay</strain>
    </source>
</reference>
<evidence type="ECO:0000256" key="7">
    <source>
        <dbReference type="ARBA" id="ARBA00023098"/>
    </source>
</evidence>
<comment type="similarity">
    <text evidence="2">Belongs to the 'GDSL' lipolytic enzyme family.</text>
</comment>
<evidence type="ECO:0000256" key="5">
    <source>
        <dbReference type="ARBA" id="ARBA00022801"/>
    </source>
</evidence>
<name>A0A9R0KD92_SPIOL</name>
<evidence type="ECO:0000313" key="10">
    <source>
        <dbReference type="RefSeq" id="XP_021867400.1"/>
    </source>
</evidence>
<reference evidence="10" key="2">
    <citation type="submission" date="2025-08" db="UniProtKB">
        <authorList>
            <consortium name="RefSeq"/>
        </authorList>
    </citation>
    <scope>IDENTIFICATION</scope>
    <source>
        <tissue evidence="10">Leaf</tissue>
    </source>
</reference>
<dbReference type="InterPro" id="IPR035669">
    <property type="entry name" value="SGNH_plant_lipase-like"/>
</dbReference>
<evidence type="ECO:0000256" key="1">
    <source>
        <dbReference type="ARBA" id="ARBA00004613"/>
    </source>
</evidence>
<dbReference type="InterPro" id="IPR051238">
    <property type="entry name" value="GDSL_esterase/lipase"/>
</dbReference>